<keyword evidence="2" id="KW-0964">Secreted</keyword>
<comment type="caution">
    <text evidence="8">The sequence shown here is derived from an EMBL/GenBank/DDBJ whole genome shotgun (WGS) entry which is preliminary data.</text>
</comment>
<dbReference type="Proteomes" id="UP001557470">
    <property type="component" value="Unassembled WGS sequence"/>
</dbReference>
<evidence type="ECO:0000259" key="7">
    <source>
        <dbReference type="PROSITE" id="PS51132"/>
    </source>
</evidence>
<dbReference type="InterPro" id="IPR003112">
    <property type="entry name" value="Olfac-like_dom"/>
</dbReference>
<dbReference type="PANTHER" id="PTHR23192">
    <property type="entry name" value="OLFACTOMEDIN-RELATED"/>
    <property type="match status" value="1"/>
</dbReference>
<dbReference type="InterPro" id="IPR050605">
    <property type="entry name" value="Olfactomedin-like_domain"/>
</dbReference>
<proteinExistence type="predicted"/>
<sequence>MHVGLWTTMTSSVVFMLITITGLVSVLPQVRSAANDCVCDLKNIEPPFPFDKLQNIENSASKCTTNVTPQKSLEVESLLLGLDRRLPQLEADIEMLEKENDEDLYGTVSLQVIEHELAEIQQIIAKLNSTTLSYQRLNRETKQDVQNLEKEMEELEKFDSMQVVRGQEINKRLRRDLDQCQNSHNPTEPPPEPAPGNCPMGRLLSVTGPNTYTTTEYGSSYPYGAWGRDPKPAAGKENWFWMVPLTSSNVFSNFVRLYSSLSAVVVGVSVPGSVVIHPSNPTTNTIQGPNVVMYQDFLYYNCYNRDAVCCFNISTKTVNSMNMPKGTGFNSKFNFCHLDACYGYTDMDLATDESGVWVIYTTPENFGNLILSKIIPGSPPTLGQTWTTSAQKRAVTNTFVACGVLYATRYLSKESEEIFYSFDTVTGRERYDIGIQLKKMSTNIQSLNYSPVDNMLYAYSDSMIVSYKVHFG</sequence>
<dbReference type="AlphaFoldDB" id="A0ABD0WB56"/>
<accession>A0ABD0WB56</accession>
<reference evidence="8 9" key="1">
    <citation type="submission" date="2024-06" db="EMBL/GenBank/DDBJ databases">
        <authorList>
            <person name="Pan Q."/>
            <person name="Wen M."/>
            <person name="Jouanno E."/>
            <person name="Zahm M."/>
            <person name="Klopp C."/>
            <person name="Cabau C."/>
            <person name="Louis A."/>
            <person name="Berthelot C."/>
            <person name="Parey E."/>
            <person name="Roest Crollius H."/>
            <person name="Montfort J."/>
            <person name="Robinson-Rechavi M."/>
            <person name="Bouchez O."/>
            <person name="Lampietro C."/>
            <person name="Lopez Roques C."/>
            <person name="Donnadieu C."/>
            <person name="Postlethwait J."/>
            <person name="Bobe J."/>
            <person name="Verreycken H."/>
            <person name="Guiguen Y."/>
        </authorList>
    </citation>
    <scope>NUCLEOTIDE SEQUENCE [LARGE SCALE GENOMIC DNA]</scope>
    <source>
        <strain evidence="8">Up_M1</strain>
        <tissue evidence="8">Testis</tissue>
    </source>
</reference>
<evidence type="ECO:0000256" key="4">
    <source>
        <dbReference type="SAM" id="Coils"/>
    </source>
</evidence>
<keyword evidence="9" id="KW-1185">Reference proteome</keyword>
<evidence type="ECO:0000256" key="6">
    <source>
        <dbReference type="SAM" id="SignalP"/>
    </source>
</evidence>
<keyword evidence="6" id="KW-0732">Signal</keyword>
<evidence type="ECO:0000256" key="2">
    <source>
        <dbReference type="ARBA" id="ARBA00022525"/>
    </source>
</evidence>
<keyword evidence="4" id="KW-0175">Coiled coil</keyword>
<dbReference type="EMBL" id="JAGEUA010000008">
    <property type="protein sequence ID" value="KAL0968251.1"/>
    <property type="molecule type" value="Genomic_DNA"/>
</dbReference>
<evidence type="ECO:0000313" key="9">
    <source>
        <dbReference type="Proteomes" id="UP001557470"/>
    </source>
</evidence>
<feature type="chain" id="PRO_5044881444" description="Olfactomedin-like domain-containing protein" evidence="6">
    <location>
        <begin position="33"/>
        <end position="472"/>
    </location>
</feature>
<feature type="coiled-coil region" evidence="4">
    <location>
        <begin position="79"/>
        <end position="158"/>
    </location>
</feature>
<dbReference type="PROSITE" id="PS51132">
    <property type="entry name" value="OLF"/>
    <property type="match status" value="1"/>
</dbReference>
<comment type="subcellular location">
    <subcellularLocation>
        <location evidence="1">Secreted</location>
    </subcellularLocation>
</comment>
<protein>
    <recommendedName>
        <fullName evidence="7">Olfactomedin-like domain-containing protein</fullName>
    </recommendedName>
</protein>
<feature type="signal peptide" evidence="6">
    <location>
        <begin position="1"/>
        <end position="32"/>
    </location>
</feature>
<dbReference type="PANTHER" id="PTHR23192:SF68">
    <property type="entry name" value="OLFACTOMEDIN-4-LIKE"/>
    <property type="match status" value="1"/>
</dbReference>
<evidence type="ECO:0000256" key="1">
    <source>
        <dbReference type="ARBA" id="ARBA00004613"/>
    </source>
</evidence>
<feature type="domain" description="Olfactomedin-like" evidence="7">
    <location>
        <begin position="197"/>
        <end position="472"/>
    </location>
</feature>
<dbReference type="GO" id="GO:0005576">
    <property type="term" value="C:extracellular region"/>
    <property type="evidence" value="ECO:0007669"/>
    <property type="project" value="UniProtKB-SubCell"/>
</dbReference>
<comment type="caution">
    <text evidence="3">Lacks conserved residue(s) required for the propagation of feature annotation.</text>
</comment>
<evidence type="ECO:0000256" key="3">
    <source>
        <dbReference type="PROSITE-ProRule" id="PRU00446"/>
    </source>
</evidence>
<gene>
    <name evidence="8" type="ORF">UPYG_G00264320</name>
</gene>
<dbReference type="SMART" id="SM00284">
    <property type="entry name" value="OLF"/>
    <property type="match status" value="1"/>
</dbReference>
<organism evidence="8 9">
    <name type="scientific">Umbra pygmaea</name>
    <name type="common">Eastern mudminnow</name>
    <dbReference type="NCBI Taxonomy" id="75934"/>
    <lineage>
        <taxon>Eukaryota</taxon>
        <taxon>Metazoa</taxon>
        <taxon>Chordata</taxon>
        <taxon>Craniata</taxon>
        <taxon>Vertebrata</taxon>
        <taxon>Euteleostomi</taxon>
        <taxon>Actinopterygii</taxon>
        <taxon>Neopterygii</taxon>
        <taxon>Teleostei</taxon>
        <taxon>Protacanthopterygii</taxon>
        <taxon>Esociformes</taxon>
        <taxon>Umbridae</taxon>
        <taxon>Umbra</taxon>
    </lineage>
</organism>
<feature type="compositionally biased region" description="Pro residues" evidence="5">
    <location>
        <begin position="187"/>
        <end position="196"/>
    </location>
</feature>
<dbReference type="Pfam" id="PF02191">
    <property type="entry name" value="OLF"/>
    <property type="match status" value="1"/>
</dbReference>
<feature type="region of interest" description="Disordered" evidence="5">
    <location>
        <begin position="179"/>
        <end position="198"/>
    </location>
</feature>
<evidence type="ECO:0000256" key="5">
    <source>
        <dbReference type="SAM" id="MobiDB-lite"/>
    </source>
</evidence>
<name>A0ABD0WB56_UMBPY</name>
<evidence type="ECO:0000313" key="8">
    <source>
        <dbReference type="EMBL" id="KAL0968251.1"/>
    </source>
</evidence>